<dbReference type="EMBL" id="LQPC01000026">
    <property type="protein sequence ID" value="ORV89485.1"/>
    <property type="molecule type" value="Genomic_DNA"/>
</dbReference>
<dbReference type="Proteomes" id="UP000193622">
    <property type="component" value="Unassembled WGS sequence"/>
</dbReference>
<proteinExistence type="predicted"/>
<name>A0A1X1WS44_MYCIR</name>
<gene>
    <name evidence="1" type="ORF">AWC12_08620</name>
</gene>
<comment type="caution">
    <text evidence="1">The sequence shown here is derived from an EMBL/GenBank/DDBJ whole genome shotgun (WGS) entry which is preliminary data.</text>
</comment>
<evidence type="ECO:0000313" key="1">
    <source>
        <dbReference type="EMBL" id="ORV89485.1"/>
    </source>
</evidence>
<accession>A0A1X1WS44</accession>
<protein>
    <submittedName>
        <fullName evidence="1">Uncharacterized protein</fullName>
    </submittedName>
</protein>
<evidence type="ECO:0000313" key="2">
    <source>
        <dbReference type="Proteomes" id="UP000193622"/>
    </source>
</evidence>
<dbReference type="AlphaFoldDB" id="A0A1X1WS44"/>
<sequence length="254" mass="28244">MLHAVFMGDKRPNADIENLVLYNIDSFKAAGRNGIRFEHGVALRPFPDATDCPYRYRYALRERSATFTDWEPVRTLATFDWISLDGFAGGKRQAKVWLALARALARGEIEVFESAAPATPFAVRVQLRPPQGREPVWGNLVKEVFDGVICAFQAHTDPKGLDDVVQRLGTYLPAGLDEIRRLLLDQHWAALGTEPRLVSAYRSGVKWNPADHWCIAGELLPVEPPARLAGPGWAIKGDLIELSRRSQDNGSSAN</sequence>
<organism evidence="1 2">
    <name type="scientific">Mycolicibacterium iranicum</name>
    <name type="common">Mycobacterium iranicum</name>
    <dbReference type="NCBI Taxonomy" id="912594"/>
    <lineage>
        <taxon>Bacteria</taxon>
        <taxon>Bacillati</taxon>
        <taxon>Actinomycetota</taxon>
        <taxon>Actinomycetes</taxon>
        <taxon>Mycobacteriales</taxon>
        <taxon>Mycobacteriaceae</taxon>
        <taxon>Mycolicibacterium</taxon>
    </lineage>
</organism>
<reference evidence="1 2" key="1">
    <citation type="submission" date="2016-01" db="EMBL/GenBank/DDBJ databases">
        <title>The new phylogeny of the genus Mycobacterium.</title>
        <authorList>
            <person name="Tarcisio F."/>
            <person name="Conor M."/>
            <person name="Antonella G."/>
            <person name="Elisabetta G."/>
            <person name="Giulia F.S."/>
            <person name="Sara T."/>
            <person name="Anna F."/>
            <person name="Clotilde B."/>
            <person name="Roberto B."/>
            <person name="Veronica D.S."/>
            <person name="Fabio R."/>
            <person name="Monica P."/>
            <person name="Olivier J."/>
            <person name="Enrico T."/>
            <person name="Nicola S."/>
        </authorList>
    </citation>
    <scope>NUCLEOTIDE SEQUENCE [LARGE SCALE GENOMIC DNA]</scope>
    <source>
        <strain evidence="1 2">DSM 45541</strain>
    </source>
</reference>